<protein>
    <submittedName>
        <fullName evidence="1">Uncharacterized protein</fullName>
    </submittedName>
</protein>
<organism evidence="1 2">
    <name type="scientific">Tardibacter chloracetimidivorans</name>
    <dbReference type="NCBI Taxonomy" id="1921510"/>
    <lineage>
        <taxon>Bacteria</taxon>
        <taxon>Pseudomonadati</taxon>
        <taxon>Pseudomonadota</taxon>
        <taxon>Alphaproteobacteria</taxon>
        <taxon>Sphingomonadales</taxon>
        <taxon>Sphingomonadaceae</taxon>
        <taxon>Tardibacter</taxon>
    </lineage>
</organism>
<evidence type="ECO:0000313" key="1">
    <source>
        <dbReference type="EMBL" id="API59826.1"/>
    </source>
</evidence>
<dbReference type="KEGG" id="sphj:BSL82_11275"/>
<dbReference type="STRING" id="1921510.BSL82_11275"/>
<dbReference type="EMBL" id="CP018221">
    <property type="protein sequence ID" value="API59826.1"/>
    <property type="molecule type" value="Genomic_DNA"/>
</dbReference>
<dbReference type="Proteomes" id="UP000182063">
    <property type="component" value="Chromosome"/>
</dbReference>
<accession>A0A1L3ZVZ3</accession>
<reference evidence="2" key="1">
    <citation type="submission" date="2016-11" db="EMBL/GenBank/DDBJ databases">
        <title>Complete Genome Sequence of alachlor-degrading Sphingomonas sp. strain JJ-A5.</title>
        <authorList>
            <person name="Lee H."/>
            <person name="Ka J.-O."/>
        </authorList>
    </citation>
    <scope>NUCLEOTIDE SEQUENCE [LARGE SCALE GENOMIC DNA]</scope>
    <source>
        <strain evidence="2">JJ-A5</strain>
    </source>
</reference>
<keyword evidence="2" id="KW-1185">Reference proteome</keyword>
<gene>
    <name evidence="1" type="ORF">BSL82_11275</name>
</gene>
<proteinExistence type="predicted"/>
<sequence length="96" mass="10017">MISNLRPSRAVIVRYRYRPATLGEVDDRRCRATTIGDGPVRAAANTFIVCMSTFDLAALHGSGDGAVTSSPLATIACDETGATGRDAIGIAVPHPC</sequence>
<dbReference type="AlphaFoldDB" id="A0A1L3ZVZ3"/>
<evidence type="ECO:0000313" key="2">
    <source>
        <dbReference type="Proteomes" id="UP000182063"/>
    </source>
</evidence>
<name>A0A1L3ZVZ3_9SPHN</name>